<keyword evidence="2" id="KW-0812">Transmembrane</keyword>
<protein>
    <submittedName>
        <fullName evidence="3">Uncharacterized protein</fullName>
    </submittedName>
</protein>
<evidence type="ECO:0000256" key="1">
    <source>
        <dbReference type="SAM" id="MobiDB-lite"/>
    </source>
</evidence>
<keyword evidence="2" id="KW-1133">Transmembrane helix</keyword>
<dbReference type="AlphaFoldDB" id="A0AAD9GVM5"/>
<organism evidence="3 4">
    <name type="scientific">Phytophthora citrophthora</name>
    <dbReference type="NCBI Taxonomy" id="4793"/>
    <lineage>
        <taxon>Eukaryota</taxon>
        <taxon>Sar</taxon>
        <taxon>Stramenopiles</taxon>
        <taxon>Oomycota</taxon>
        <taxon>Peronosporomycetes</taxon>
        <taxon>Peronosporales</taxon>
        <taxon>Peronosporaceae</taxon>
        <taxon>Phytophthora</taxon>
    </lineage>
</organism>
<keyword evidence="2" id="KW-0472">Membrane</keyword>
<sequence length="365" mass="40467">MTLAGVFPCYKALYEFIPIGYRGIVIVVLPLWRLAAKQFMVQATRELEDFMPEIVAFTVDFFSALFVSVCMSTSGSSKLAVLFITADVGISMLELQDVRAVSKSMKKLLQQKDQELDTPETNLVSAILAVTRDLNTSPIKGLESTRLWACLPHQLPQSHTMRLGLLEESGVFGQTQKPLSLTSNSQPRWHLPLASVVPLAQQFSPGPPAKEVARASSKTSRTSMSSSSHAKRSKEVVQLGLQVLFHWEYVALVEYVECIVPLVFVAYKSILANLPNIVYYPGGAGAWNSVSAANILLFGALEVTSFFLLNCYLRRTFAFSPLYQLAFVLETQIQSVQTKLFIETVLLLQYELEHLGTSFVSVEAL</sequence>
<name>A0AAD9GVM5_9STRA</name>
<reference evidence="3" key="1">
    <citation type="submission" date="2023-08" db="EMBL/GenBank/DDBJ databases">
        <title>Reference Genome Resource for the Citrus Pathogen Phytophthora citrophthora.</title>
        <authorList>
            <person name="Moller H."/>
            <person name="Coetzee B."/>
            <person name="Rose L.J."/>
            <person name="Van Niekerk J.M."/>
        </authorList>
    </citation>
    <scope>NUCLEOTIDE SEQUENCE</scope>
    <source>
        <strain evidence="3">STE-U-9442</strain>
    </source>
</reference>
<feature type="transmembrane region" description="Helical" evidence="2">
    <location>
        <begin position="12"/>
        <end position="34"/>
    </location>
</feature>
<dbReference type="Proteomes" id="UP001259832">
    <property type="component" value="Unassembled WGS sequence"/>
</dbReference>
<gene>
    <name evidence="3" type="ORF">P3T76_002992</name>
</gene>
<feature type="region of interest" description="Disordered" evidence="1">
    <location>
        <begin position="202"/>
        <end position="229"/>
    </location>
</feature>
<accession>A0AAD9GVM5</accession>
<comment type="caution">
    <text evidence="3">The sequence shown here is derived from an EMBL/GenBank/DDBJ whole genome shotgun (WGS) entry which is preliminary data.</text>
</comment>
<keyword evidence="4" id="KW-1185">Reference proteome</keyword>
<evidence type="ECO:0000313" key="3">
    <source>
        <dbReference type="EMBL" id="KAK1945944.1"/>
    </source>
</evidence>
<evidence type="ECO:0000313" key="4">
    <source>
        <dbReference type="Proteomes" id="UP001259832"/>
    </source>
</evidence>
<feature type="transmembrane region" description="Helical" evidence="2">
    <location>
        <begin position="290"/>
        <end position="313"/>
    </location>
</feature>
<feature type="transmembrane region" description="Helical" evidence="2">
    <location>
        <begin position="249"/>
        <end position="270"/>
    </location>
</feature>
<evidence type="ECO:0000256" key="2">
    <source>
        <dbReference type="SAM" id="Phobius"/>
    </source>
</evidence>
<dbReference type="EMBL" id="JASMQC010000004">
    <property type="protein sequence ID" value="KAK1945944.1"/>
    <property type="molecule type" value="Genomic_DNA"/>
</dbReference>
<feature type="transmembrane region" description="Helical" evidence="2">
    <location>
        <begin position="54"/>
        <end position="74"/>
    </location>
</feature>
<feature type="compositionally biased region" description="Low complexity" evidence="1">
    <location>
        <begin position="214"/>
        <end position="228"/>
    </location>
</feature>
<proteinExistence type="predicted"/>